<gene>
    <name evidence="1" type="ORF">S40285_09776</name>
</gene>
<evidence type="ECO:0000313" key="1">
    <source>
        <dbReference type="EMBL" id="KFA67947.1"/>
    </source>
</evidence>
<dbReference type="InParanoid" id="A0A084QVG2"/>
<proteinExistence type="predicted"/>
<keyword evidence="2" id="KW-1185">Reference proteome</keyword>
<dbReference type="OrthoDB" id="5101807at2759"/>
<sequence>MDFDDLMKAALNDQFPEVQQQLCIHYINSNVLLCSKQKWVKNPENSSSSDASVLQI</sequence>
<accession>A0A084QVG2</accession>
<dbReference type="HOGENOM" id="CLU_3015727_0_0_1"/>
<name>A0A084QVG2_STAC4</name>
<evidence type="ECO:0000313" key="2">
    <source>
        <dbReference type="Proteomes" id="UP000028524"/>
    </source>
</evidence>
<dbReference type="AlphaFoldDB" id="A0A084QVG2"/>
<organism evidence="1 2">
    <name type="scientific">Stachybotrys chlorohalonatus (strain IBT 40285)</name>
    <dbReference type="NCBI Taxonomy" id="1283841"/>
    <lineage>
        <taxon>Eukaryota</taxon>
        <taxon>Fungi</taxon>
        <taxon>Dikarya</taxon>
        <taxon>Ascomycota</taxon>
        <taxon>Pezizomycotina</taxon>
        <taxon>Sordariomycetes</taxon>
        <taxon>Hypocreomycetidae</taxon>
        <taxon>Hypocreales</taxon>
        <taxon>Stachybotryaceae</taxon>
        <taxon>Stachybotrys</taxon>
    </lineage>
</organism>
<dbReference type="EMBL" id="KL660063">
    <property type="protein sequence ID" value="KFA67947.1"/>
    <property type="molecule type" value="Genomic_DNA"/>
</dbReference>
<protein>
    <submittedName>
        <fullName evidence="1">Uncharacterized protein</fullName>
    </submittedName>
</protein>
<reference evidence="1 2" key="1">
    <citation type="journal article" date="2014" name="BMC Genomics">
        <title>Comparative genome sequencing reveals chemotype-specific gene clusters in the toxigenic black mold Stachybotrys.</title>
        <authorList>
            <person name="Semeiks J."/>
            <person name="Borek D."/>
            <person name="Otwinowski Z."/>
            <person name="Grishin N.V."/>
        </authorList>
    </citation>
    <scope>NUCLEOTIDE SEQUENCE [LARGE SCALE GENOMIC DNA]</scope>
    <source>
        <strain evidence="1 2">IBT 40285</strain>
    </source>
</reference>
<dbReference type="Proteomes" id="UP000028524">
    <property type="component" value="Unassembled WGS sequence"/>
</dbReference>